<evidence type="ECO:0000256" key="11">
    <source>
        <dbReference type="ARBA" id="ARBA00029986"/>
    </source>
</evidence>
<evidence type="ECO:0000256" key="15">
    <source>
        <dbReference type="SAM" id="MobiDB-lite"/>
    </source>
</evidence>
<keyword evidence="5 12" id="KW-0132">Cell division</keyword>
<dbReference type="GO" id="GO:0051083">
    <property type="term" value="P:'de novo' cotranslational protein folding"/>
    <property type="evidence" value="ECO:0007669"/>
    <property type="project" value="TreeGrafter"/>
</dbReference>
<dbReference type="PANTHER" id="PTHR30560:SF3">
    <property type="entry name" value="TRIGGER FACTOR-LIKE PROTEIN TIG, CHLOROPLASTIC"/>
    <property type="match status" value="1"/>
</dbReference>
<dbReference type="GO" id="GO:0051301">
    <property type="term" value="P:cell division"/>
    <property type="evidence" value="ECO:0007669"/>
    <property type="project" value="UniProtKB-KW"/>
</dbReference>
<evidence type="ECO:0000256" key="14">
    <source>
        <dbReference type="RuleBase" id="RU003914"/>
    </source>
</evidence>
<dbReference type="GO" id="GO:0015031">
    <property type="term" value="P:protein transport"/>
    <property type="evidence" value="ECO:0007669"/>
    <property type="project" value="UniProtKB-UniRule"/>
</dbReference>
<feature type="domain" description="PPIase FKBP-type" evidence="16">
    <location>
        <begin position="163"/>
        <end position="248"/>
    </location>
</feature>
<keyword evidence="12" id="KW-0963">Cytoplasm</keyword>
<dbReference type="Pfam" id="PF00254">
    <property type="entry name" value="FKBP_C"/>
    <property type="match status" value="1"/>
</dbReference>
<gene>
    <name evidence="12" type="primary">tig</name>
    <name evidence="17" type="ORF">FRC53_04875</name>
</gene>
<keyword evidence="18" id="KW-1185">Reference proteome</keyword>
<dbReference type="GO" id="GO:0044183">
    <property type="term" value="F:protein folding chaperone"/>
    <property type="evidence" value="ECO:0007669"/>
    <property type="project" value="TreeGrafter"/>
</dbReference>
<comment type="catalytic activity">
    <reaction evidence="1 12 13">
        <text>[protein]-peptidylproline (omega=180) = [protein]-peptidylproline (omega=0)</text>
        <dbReference type="Rhea" id="RHEA:16237"/>
        <dbReference type="Rhea" id="RHEA-COMP:10747"/>
        <dbReference type="Rhea" id="RHEA-COMP:10748"/>
        <dbReference type="ChEBI" id="CHEBI:83833"/>
        <dbReference type="ChEBI" id="CHEBI:83834"/>
        <dbReference type="EC" id="5.2.1.8"/>
    </reaction>
</comment>
<dbReference type="InterPro" id="IPR005215">
    <property type="entry name" value="Trig_fac"/>
</dbReference>
<evidence type="ECO:0000256" key="8">
    <source>
        <dbReference type="ARBA" id="ARBA00023235"/>
    </source>
</evidence>
<dbReference type="NCBIfam" id="TIGR00115">
    <property type="entry name" value="tig"/>
    <property type="match status" value="1"/>
</dbReference>
<dbReference type="InterPro" id="IPR036611">
    <property type="entry name" value="Trigger_fac_ribosome-bd_sf"/>
</dbReference>
<dbReference type="InterPro" id="IPR046357">
    <property type="entry name" value="PPIase_dom_sf"/>
</dbReference>
<keyword evidence="8 12" id="KW-0413">Isomerase</keyword>
<evidence type="ECO:0000256" key="5">
    <source>
        <dbReference type="ARBA" id="ARBA00022618"/>
    </source>
</evidence>
<dbReference type="PANTHER" id="PTHR30560">
    <property type="entry name" value="TRIGGER FACTOR CHAPERONE AND PEPTIDYL-PROLYL CIS/TRANS ISOMERASE"/>
    <property type="match status" value="1"/>
</dbReference>
<evidence type="ECO:0000256" key="10">
    <source>
        <dbReference type="ARBA" id="ARBA00024849"/>
    </source>
</evidence>
<evidence type="ECO:0000313" key="18">
    <source>
        <dbReference type="Proteomes" id="UP000473648"/>
    </source>
</evidence>
<dbReference type="GO" id="GO:0043022">
    <property type="term" value="F:ribosome binding"/>
    <property type="evidence" value="ECO:0007669"/>
    <property type="project" value="TreeGrafter"/>
</dbReference>
<dbReference type="Gene3D" id="1.10.3120.10">
    <property type="entry name" value="Trigger factor, C-terminal domain"/>
    <property type="match status" value="1"/>
</dbReference>
<reference evidence="17" key="1">
    <citation type="journal article" date="2020" name="Appl. Environ. Microbiol.">
        <title>Medium-Chain Fatty Acid Synthesis by 'Candidatus Weimeria bifida' gen. nov., sp. nov., and 'Candidatus Pseudoramibacter fermentans' sp. nov.</title>
        <authorList>
            <person name="Scarborough M.J."/>
            <person name="Myers K.S."/>
            <person name="Donohue T.J."/>
            <person name="Noguera D.R."/>
        </authorList>
    </citation>
    <scope>NUCLEOTIDE SEQUENCE</scope>
    <source>
        <strain evidence="17">EUB1.1</strain>
    </source>
</reference>
<dbReference type="SUPFAM" id="SSF102735">
    <property type="entry name" value="Trigger factor ribosome-binding domain"/>
    <property type="match status" value="1"/>
</dbReference>
<evidence type="ECO:0000313" key="17">
    <source>
        <dbReference type="EMBL" id="MQM72748.1"/>
    </source>
</evidence>
<dbReference type="FunFam" id="3.10.50.40:FF:000001">
    <property type="entry name" value="Trigger factor"/>
    <property type="match status" value="1"/>
</dbReference>
<name>A0A6L5GRI4_9FIRM</name>
<comment type="similarity">
    <text evidence="2 12 14">Belongs to the FKBP-type PPIase family. Tig subfamily.</text>
</comment>
<dbReference type="Pfam" id="PF05698">
    <property type="entry name" value="Trigger_C"/>
    <property type="match status" value="1"/>
</dbReference>
<dbReference type="GO" id="GO:0005737">
    <property type="term" value="C:cytoplasm"/>
    <property type="evidence" value="ECO:0007669"/>
    <property type="project" value="UniProtKB-SubCell"/>
</dbReference>
<evidence type="ECO:0000256" key="6">
    <source>
        <dbReference type="ARBA" id="ARBA00023110"/>
    </source>
</evidence>
<evidence type="ECO:0000256" key="3">
    <source>
        <dbReference type="ARBA" id="ARBA00013194"/>
    </source>
</evidence>
<keyword evidence="6 12" id="KW-0697">Rotamase</keyword>
<comment type="function">
    <text evidence="10 12">Involved in protein export. Acts as a chaperone by maintaining the newly synthesized protein in an open conformation. Functions as a peptidyl-prolyl cis-trans isomerase.</text>
</comment>
<dbReference type="InterPro" id="IPR001179">
    <property type="entry name" value="PPIase_FKBP_dom"/>
</dbReference>
<evidence type="ECO:0000259" key="16">
    <source>
        <dbReference type="PROSITE" id="PS50059"/>
    </source>
</evidence>
<protein>
    <recommendedName>
        <fullName evidence="4 12">Trigger factor</fullName>
        <shortName evidence="12">TF</shortName>
        <ecNumber evidence="3 12">5.2.1.8</ecNumber>
    </recommendedName>
    <alternativeName>
        <fullName evidence="11 12">PPIase</fullName>
    </alternativeName>
</protein>
<evidence type="ECO:0000256" key="2">
    <source>
        <dbReference type="ARBA" id="ARBA00005464"/>
    </source>
</evidence>
<dbReference type="EMBL" id="VOGB01000004">
    <property type="protein sequence ID" value="MQM72748.1"/>
    <property type="molecule type" value="Genomic_DNA"/>
</dbReference>
<evidence type="ECO:0000256" key="7">
    <source>
        <dbReference type="ARBA" id="ARBA00023186"/>
    </source>
</evidence>
<keyword evidence="7 12" id="KW-0143">Chaperone</keyword>
<dbReference type="InterPro" id="IPR037041">
    <property type="entry name" value="Trigger_fac_C_sf"/>
</dbReference>
<dbReference type="InterPro" id="IPR008881">
    <property type="entry name" value="Trigger_fac_ribosome-bd_bac"/>
</dbReference>
<comment type="caution">
    <text evidence="17">The sequence shown here is derived from an EMBL/GenBank/DDBJ whole genome shotgun (WGS) entry which is preliminary data.</text>
</comment>
<dbReference type="SUPFAM" id="SSF54534">
    <property type="entry name" value="FKBP-like"/>
    <property type="match status" value="1"/>
</dbReference>
<feature type="region of interest" description="Disordered" evidence="15">
    <location>
        <begin position="431"/>
        <end position="456"/>
    </location>
</feature>
<dbReference type="HAMAP" id="MF_00303">
    <property type="entry name" value="Trigger_factor_Tig"/>
    <property type="match status" value="1"/>
</dbReference>
<comment type="subcellular location">
    <subcellularLocation>
        <location evidence="12">Cytoplasm</location>
    </subcellularLocation>
    <text evidence="12">About half TF is bound to the ribosome near the polypeptide exit tunnel while the other half is free in the cytoplasm.</text>
</comment>
<dbReference type="Gene3D" id="3.10.50.40">
    <property type="match status" value="1"/>
</dbReference>
<dbReference type="SUPFAM" id="SSF109998">
    <property type="entry name" value="Triger factor/SurA peptide-binding domain-like"/>
    <property type="match status" value="1"/>
</dbReference>
<evidence type="ECO:0000256" key="12">
    <source>
        <dbReference type="HAMAP-Rule" id="MF_00303"/>
    </source>
</evidence>
<dbReference type="EC" id="5.2.1.8" evidence="3 12"/>
<dbReference type="Pfam" id="PF05697">
    <property type="entry name" value="Trigger_N"/>
    <property type="match status" value="1"/>
</dbReference>
<dbReference type="Gene3D" id="3.30.70.1050">
    <property type="entry name" value="Trigger factor ribosome-binding domain"/>
    <property type="match status" value="1"/>
</dbReference>
<evidence type="ECO:0000256" key="13">
    <source>
        <dbReference type="PROSITE-ProRule" id="PRU00277"/>
    </source>
</evidence>
<evidence type="ECO:0000256" key="1">
    <source>
        <dbReference type="ARBA" id="ARBA00000971"/>
    </source>
</evidence>
<dbReference type="PIRSF" id="PIRSF003095">
    <property type="entry name" value="Trigger_factor"/>
    <property type="match status" value="1"/>
</dbReference>
<sequence length="456" mass="51773">MTAKILENEKNVVKLEMSIPQDKFQKAMDQSYKKNKKYFTIQGFRKGKAPRKVIEAHYGKEVFLEDAIEFAFPESYQDAIKEVEIDPVTRPSLEKVEDVGDNGATFIVKVAVKPEVKLGDYKGAEIPVLEQPVDDADVEARLKQMQNQNSRLVTDDQAEAKNGDTVVIDYEGSVDGVPFDGGKDEGYSLELGSNTFIPGFEDQLVGVKAGEDKDVNVTFPEDYHAEDLKGKDAVFKVHVVEVQRKELPELDDEFAKDVSEFDTLDELKNDLKDKIANEKKEARLNTARQAALDYAVQNAEMDIPQMMIDEEVDRDYENLQRQMSGQGLTMENYFKFTGQSKEVFRQSMAPDAERNIKADLVLEAIGKAEAIEPSEEEIDDEIKEYAHAFNQEFEKYKESLDDQMMEYITDTLKRRKALDLLVDSANQVEDFEAKQEAKAKAKESEEKADTEAEKED</sequence>
<dbReference type="AlphaFoldDB" id="A0A6L5GRI4"/>
<dbReference type="InterPro" id="IPR027304">
    <property type="entry name" value="Trigger_fact/SurA_dom_sf"/>
</dbReference>
<keyword evidence="9 12" id="KW-0131">Cell cycle</keyword>
<dbReference type="GO" id="GO:0043335">
    <property type="term" value="P:protein unfolding"/>
    <property type="evidence" value="ECO:0007669"/>
    <property type="project" value="TreeGrafter"/>
</dbReference>
<comment type="domain">
    <text evidence="12">Consists of 3 domains; the N-terminus binds the ribosome, the middle domain has PPIase activity, while the C-terminus has intrinsic chaperone activity on its own.</text>
</comment>
<dbReference type="Proteomes" id="UP000473648">
    <property type="component" value="Unassembled WGS sequence"/>
</dbReference>
<proteinExistence type="inferred from homology"/>
<accession>A0A6L5GRI4</accession>
<dbReference type="PROSITE" id="PS50059">
    <property type="entry name" value="FKBP_PPIASE"/>
    <property type="match status" value="1"/>
</dbReference>
<evidence type="ECO:0000256" key="9">
    <source>
        <dbReference type="ARBA" id="ARBA00023306"/>
    </source>
</evidence>
<dbReference type="InterPro" id="IPR008880">
    <property type="entry name" value="Trigger_fac_C"/>
</dbReference>
<organism evidence="17 18">
    <name type="scientific">Candidatus Pseudoramibacter fermentans</name>
    <dbReference type="NCBI Taxonomy" id="2594427"/>
    <lineage>
        <taxon>Bacteria</taxon>
        <taxon>Bacillati</taxon>
        <taxon>Bacillota</taxon>
        <taxon>Clostridia</taxon>
        <taxon>Eubacteriales</taxon>
        <taxon>Eubacteriaceae</taxon>
        <taxon>Pseudoramibacter</taxon>
    </lineage>
</organism>
<evidence type="ECO:0000256" key="4">
    <source>
        <dbReference type="ARBA" id="ARBA00016902"/>
    </source>
</evidence>
<dbReference type="GO" id="GO:0003755">
    <property type="term" value="F:peptidyl-prolyl cis-trans isomerase activity"/>
    <property type="evidence" value="ECO:0007669"/>
    <property type="project" value="UniProtKB-UniRule"/>
</dbReference>